<accession>A0A0M2KJE6</accession>
<dbReference type="PROSITE" id="PS50990">
    <property type="entry name" value="PEPTIDASE_C39"/>
    <property type="match status" value="1"/>
</dbReference>
<evidence type="ECO:0000259" key="15">
    <source>
        <dbReference type="PROSITE" id="PS50990"/>
    </source>
</evidence>
<dbReference type="Proteomes" id="UP000033924">
    <property type="component" value="Unassembled WGS sequence"/>
</dbReference>
<keyword evidence="18" id="KW-1185">Reference proteome</keyword>
<reference evidence="16 19" key="2">
    <citation type="submission" date="2016-01" db="EMBL/GenBank/DDBJ databases">
        <authorList>
            <person name="Oliw E.H."/>
        </authorList>
    </citation>
    <scope>NUCLEOTIDE SEQUENCE [LARGE SCALE GENOMIC DNA]</scope>
    <source>
        <strain evidence="16 19">MDcuke</strain>
    </source>
</reference>
<dbReference type="PANTHER" id="PTHR24221">
    <property type="entry name" value="ATP-BINDING CASSETTE SUB-FAMILY B"/>
    <property type="match status" value="1"/>
</dbReference>
<evidence type="ECO:0000256" key="5">
    <source>
        <dbReference type="ARBA" id="ARBA00022475"/>
    </source>
</evidence>
<dbReference type="SMART" id="SM00382">
    <property type="entry name" value="AAA"/>
    <property type="match status" value="1"/>
</dbReference>
<evidence type="ECO:0000259" key="13">
    <source>
        <dbReference type="PROSITE" id="PS50893"/>
    </source>
</evidence>
<evidence type="ECO:0000256" key="10">
    <source>
        <dbReference type="ARBA" id="ARBA00023136"/>
    </source>
</evidence>
<comment type="catalytic activity">
    <reaction evidence="11">
        <text>ATP + H2O + xenobioticSide 1 = ADP + phosphate + xenobioticSide 2.</text>
        <dbReference type="EC" id="7.6.2.2"/>
    </reaction>
</comment>
<keyword evidence="10 12" id="KW-0472">Membrane</keyword>
<name>A0A0M2KJE6_9GAMM</name>
<reference evidence="17 18" key="1">
    <citation type="submission" date="2015-01" db="EMBL/GenBank/DDBJ databases">
        <title>Erwinia tracheiphila.</title>
        <authorList>
            <person name="Shapiro L.R."/>
        </authorList>
    </citation>
    <scope>NUCLEOTIDE SEQUENCE [LARGE SCALE GENOMIC DNA]</scope>
    <source>
        <strain evidence="17 18">BuffGH</strain>
    </source>
</reference>
<evidence type="ECO:0000256" key="6">
    <source>
        <dbReference type="ARBA" id="ARBA00022692"/>
    </source>
</evidence>
<dbReference type="GO" id="GO:0005886">
    <property type="term" value="C:plasma membrane"/>
    <property type="evidence" value="ECO:0007669"/>
    <property type="project" value="UniProtKB-SubCell"/>
</dbReference>
<dbReference type="CDD" id="cd02419">
    <property type="entry name" value="Peptidase_C39C"/>
    <property type="match status" value="1"/>
</dbReference>
<feature type="transmembrane region" description="Helical" evidence="12">
    <location>
        <begin position="391"/>
        <end position="413"/>
    </location>
</feature>
<dbReference type="GO" id="GO:0008234">
    <property type="term" value="F:cysteine-type peptidase activity"/>
    <property type="evidence" value="ECO:0007669"/>
    <property type="project" value="InterPro"/>
</dbReference>
<evidence type="ECO:0000256" key="11">
    <source>
        <dbReference type="ARBA" id="ARBA00034018"/>
    </source>
</evidence>
<dbReference type="Pfam" id="PF00664">
    <property type="entry name" value="ABC_membrane"/>
    <property type="match status" value="1"/>
</dbReference>
<dbReference type="PROSITE" id="PS50929">
    <property type="entry name" value="ABC_TM1F"/>
    <property type="match status" value="1"/>
</dbReference>
<dbReference type="RefSeq" id="WP_046372171.1">
    <property type="nucleotide sequence ID" value="NZ_CP013970.1"/>
</dbReference>
<dbReference type="Proteomes" id="UP000264980">
    <property type="component" value="Chromosome"/>
</dbReference>
<comment type="subcellular location">
    <subcellularLocation>
        <location evidence="1">Cell membrane</location>
        <topology evidence="1">Multi-pass membrane protein</topology>
    </subcellularLocation>
</comment>
<keyword evidence="4" id="KW-0813">Transport</keyword>
<dbReference type="AlphaFoldDB" id="A0A0M2KJE6"/>
<dbReference type="InterPro" id="IPR033838">
    <property type="entry name" value="CvaB_peptidase"/>
</dbReference>
<keyword evidence="7" id="KW-0547">Nucleotide-binding</keyword>
<dbReference type="EC" id="7.6.2.2" evidence="3"/>
<dbReference type="STRING" id="65700.SY86_19725"/>
<dbReference type="GO" id="GO:0008559">
    <property type="term" value="F:ABC-type xenobiotic transporter activity"/>
    <property type="evidence" value="ECO:0007669"/>
    <property type="project" value="UniProtKB-EC"/>
</dbReference>
<dbReference type="InterPro" id="IPR011527">
    <property type="entry name" value="ABC1_TM_dom"/>
</dbReference>
<dbReference type="CDD" id="cd18567">
    <property type="entry name" value="ABC_6TM_CvaB_RaxB_like"/>
    <property type="match status" value="1"/>
</dbReference>
<feature type="transmembrane region" description="Helical" evidence="12">
    <location>
        <begin position="159"/>
        <end position="186"/>
    </location>
</feature>
<evidence type="ECO:0000313" key="18">
    <source>
        <dbReference type="Proteomes" id="UP000033924"/>
    </source>
</evidence>
<comment type="similarity">
    <text evidence="2">Belongs to the ABC transporter superfamily. Drug exporter-2 (TC 3.A.1.117) family.</text>
</comment>
<evidence type="ECO:0000313" key="19">
    <source>
        <dbReference type="Proteomes" id="UP000264980"/>
    </source>
</evidence>
<dbReference type="PATRIC" id="fig|65700.7.peg.4916"/>
<dbReference type="Gene3D" id="3.90.70.10">
    <property type="entry name" value="Cysteine proteinases"/>
    <property type="match status" value="1"/>
</dbReference>
<evidence type="ECO:0000313" key="17">
    <source>
        <dbReference type="EMBL" id="KKF37131.1"/>
    </source>
</evidence>
<evidence type="ECO:0000256" key="1">
    <source>
        <dbReference type="ARBA" id="ARBA00004651"/>
    </source>
</evidence>
<dbReference type="InterPro" id="IPR003593">
    <property type="entry name" value="AAA+_ATPase"/>
</dbReference>
<dbReference type="FunFam" id="3.40.50.300:FF:000299">
    <property type="entry name" value="ABC transporter ATP-binding protein/permease"/>
    <property type="match status" value="1"/>
</dbReference>
<evidence type="ECO:0000313" key="16">
    <source>
        <dbReference type="EMBL" id="AXF77992.1"/>
    </source>
</evidence>
<dbReference type="Pfam" id="PF00005">
    <property type="entry name" value="ABC_tran"/>
    <property type="match status" value="1"/>
</dbReference>
<evidence type="ECO:0000259" key="14">
    <source>
        <dbReference type="PROSITE" id="PS50929"/>
    </source>
</evidence>
<evidence type="ECO:0000256" key="7">
    <source>
        <dbReference type="ARBA" id="ARBA00022741"/>
    </source>
</evidence>
<evidence type="ECO:0000256" key="2">
    <source>
        <dbReference type="ARBA" id="ARBA00006526"/>
    </source>
</evidence>
<organism evidence="17 18">
    <name type="scientific">Erwinia tracheiphila</name>
    <dbReference type="NCBI Taxonomy" id="65700"/>
    <lineage>
        <taxon>Bacteria</taxon>
        <taxon>Pseudomonadati</taxon>
        <taxon>Pseudomonadota</taxon>
        <taxon>Gammaproteobacteria</taxon>
        <taxon>Enterobacterales</taxon>
        <taxon>Erwiniaceae</taxon>
        <taxon>Erwinia</taxon>
    </lineage>
</organism>
<dbReference type="PROSITE" id="PS00211">
    <property type="entry name" value="ABC_TRANSPORTER_1"/>
    <property type="match status" value="1"/>
</dbReference>
<evidence type="ECO:0000256" key="3">
    <source>
        <dbReference type="ARBA" id="ARBA00012191"/>
    </source>
</evidence>
<dbReference type="InterPro" id="IPR036640">
    <property type="entry name" value="ABC1_TM_sf"/>
</dbReference>
<dbReference type="SUPFAM" id="SSF90123">
    <property type="entry name" value="ABC transporter transmembrane region"/>
    <property type="match status" value="1"/>
</dbReference>
<keyword evidence="5" id="KW-1003">Cell membrane</keyword>
<dbReference type="SUPFAM" id="SSF52540">
    <property type="entry name" value="P-loop containing nucleoside triphosphate hydrolases"/>
    <property type="match status" value="1"/>
</dbReference>
<feature type="domain" description="ABC transporter" evidence="13">
    <location>
        <begin position="487"/>
        <end position="714"/>
    </location>
</feature>
<dbReference type="InterPro" id="IPR003439">
    <property type="entry name" value="ABC_transporter-like_ATP-bd"/>
</dbReference>
<dbReference type="Pfam" id="PF03412">
    <property type="entry name" value="Peptidase_C39"/>
    <property type="match status" value="1"/>
</dbReference>
<dbReference type="PANTHER" id="PTHR24221:SF606">
    <property type="entry name" value="COLICIN V SECRETION-PROCESSING ATP-BINDING PROTEIN"/>
    <property type="match status" value="1"/>
</dbReference>
<dbReference type="InterPro" id="IPR039421">
    <property type="entry name" value="Type_1_exporter"/>
</dbReference>
<dbReference type="Gene3D" id="1.20.1560.10">
    <property type="entry name" value="ABC transporter type 1, transmembrane domain"/>
    <property type="match status" value="1"/>
</dbReference>
<keyword evidence="6 12" id="KW-0812">Transmembrane</keyword>
<dbReference type="Gene3D" id="3.40.50.300">
    <property type="entry name" value="P-loop containing nucleotide triphosphate hydrolases"/>
    <property type="match status" value="1"/>
</dbReference>
<dbReference type="InterPro" id="IPR005074">
    <property type="entry name" value="Peptidase_C39"/>
</dbReference>
<protein>
    <recommendedName>
        <fullName evidence="3">ABC-type xenobiotic transporter</fullName>
        <ecNumber evidence="3">7.6.2.2</ecNumber>
    </recommendedName>
</protein>
<feature type="transmembrane region" description="Helical" evidence="12">
    <location>
        <begin position="293"/>
        <end position="323"/>
    </location>
</feature>
<dbReference type="PROSITE" id="PS50893">
    <property type="entry name" value="ABC_TRANSPORTER_2"/>
    <property type="match status" value="1"/>
</dbReference>
<feature type="domain" description="ABC transmembrane type-1" evidence="14">
    <location>
        <begin position="173"/>
        <end position="452"/>
    </location>
</feature>
<dbReference type="GO" id="GO:0034040">
    <property type="term" value="F:ATPase-coupled lipid transmembrane transporter activity"/>
    <property type="evidence" value="ECO:0007669"/>
    <property type="project" value="TreeGrafter"/>
</dbReference>
<dbReference type="InterPro" id="IPR017871">
    <property type="entry name" value="ABC_transporter-like_CS"/>
</dbReference>
<feature type="domain" description="Peptidase C39" evidence="15">
    <location>
        <begin position="20"/>
        <end position="139"/>
    </location>
</feature>
<evidence type="ECO:0000256" key="8">
    <source>
        <dbReference type="ARBA" id="ARBA00022840"/>
    </source>
</evidence>
<keyword evidence="8" id="KW-0067">ATP-binding</keyword>
<dbReference type="InterPro" id="IPR027417">
    <property type="entry name" value="P-loop_NTPase"/>
</dbReference>
<dbReference type="GO" id="GO:0016887">
    <property type="term" value="F:ATP hydrolysis activity"/>
    <property type="evidence" value="ECO:0007669"/>
    <property type="project" value="InterPro"/>
</dbReference>
<dbReference type="GO" id="GO:0006508">
    <property type="term" value="P:proteolysis"/>
    <property type="evidence" value="ECO:0007669"/>
    <property type="project" value="InterPro"/>
</dbReference>
<evidence type="ECO:0000256" key="9">
    <source>
        <dbReference type="ARBA" id="ARBA00022989"/>
    </source>
</evidence>
<dbReference type="EMBL" id="JXNU01000003">
    <property type="protein sequence ID" value="KKF37131.1"/>
    <property type="molecule type" value="Genomic_DNA"/>
</dbReference>
<dbReference type="GO" id="GO:0005524">
    <property type="term" value="F:ATP binding"/>
    <property type="evidence" value="ECO:0007669"/>
    <property type="project" value="UniProtKB-KW"/>
</dbReference>
<dbReference type="EMBL" id="CP013970">
    <property type="protein sequence ID" value="AXF77992.1"/>
    <property type="molecule type" value="Genomic_DNA"/>
</dbReference>
<evidence type="ECO:0000256" key="4">
    <source>
        <dbReference type="ARBA" id="ARBA00022448"/>
    </source>
</evidence>
<keyword evidence="9 12" id="KW-1133">Transmembrane helix</keyword>
<gene>
    <name evidence="16" type="ORF">AV903_21490</name>
    <name evidence="17" type="ORF">SY86_19725</name>
</gene>
<feature type="transmembrane region" description="Helical" evidence="12">
    <location>
        <begin position="206"/>
        <end position="224"/>
    </location>
</feature>
<evidence type="ECO:0000256" key="12">
    <source>
        <dbReference type="SAM" id="Phobius"/>
    </source>
</evidence>
<proteinExistence type="inferred from homology"/>
<sequence>MKLAENLQFSWRKKLPVLHQTQAAECGLTCVGMIASYFGHKTDMITLRRKHTTSQKGATLADVMLIAHNMGLSGRALRLELDELDKLQLPCILHWDMNHFVVLKKVTKKSVTLHDPARGICEIPLDEVSNSFTGVALELHPNSHFEAKKEKTSLSMLKLIGGVSGIGAAFTQVMVLSIALEIFGLLAPFYMQWVMDQVLVSADRQLLTLLGCAFLCVIVIRTAISALRSWVTTWFSSLLSVQWSTNVCTHLLGLPMAWFQERHVGDIVSRFGSISTIQNTLTTRFISSILDGVMAVVTMIVLFCYNITLTLIVLATVAIYTVLRAVSFRPFRQANEDQLIASAKAQSQLLESIRGMQAVKLNNKAEIRVSSYAAELVQATNKEIQIQRLSIFFGVLQGLTSGISRIVLIWLAAIQVLEGNFSGGMLVAFISFSDQFISRTTGLVDAIIDFTMLRLHGERLADIVLSETEENTESQVKLEDHTRACSVEICDIDFRYAQTEPFVLKKCSFTIQPGESVAIIGPSGQGKSTLAKLLLGLLRPESGEICVNGIDITRLGMKYYRGRIGSVMQDDILFAGSIMDNICFFDTTYDEARATEVAQIAQVHDDIIAMPMGYNSLVGDMGSSLSGGQIQRVLLARALYRQPQLLILDEATSHLDVERESAINNAIASMNVTRIIIAHRPETIMSTDRIIYLDKGEIRQVTKEELFPDYQSPLKT</sequence>